<evidence type="ECO:0000313" key="2">
    <source>
        <dbReference type="EMBL" id="SHM34570.1"/>
    </source>
</evidence>
<evidence type="ECO:0000313" key="3">
    <source>
        <dbReference type="Proteomes" id="UP000184388"/>
    </source>
</evidence>
<organism evidence="2 3">
    <name type="scientific">Streptomyces yunnanensis</name>
    <dbReference type="NCBI Taxonomy" id="156453"/>
    <lineage>
        <taxon>Bacteria</taxon>
        <taxon>Bacillati</taxon>
        <taxon>Actinomycetota</taxon>
        <taxon>Actinomycetes</taxon>
        <taxon>Kitasatosporales</taxon>
        <taxon>Streptomycetaceae</taxon>
        <taxon>Streptomyces</taxon>
    </lineage>
</organism>
<feature type="region of interest" description="Disordered" evidence="1">
    <location>
        <begin position="1"/>
        <end position="50"/>
    </location>
</feature>
<evidence type="ECO:0000256" key="1">
    <source>
        <dbReference type="SAM" id="MobiDB-lite"/>
    </source>
</evidence>
<dbReference type="EMBL" id="FRBK01000010">
    <property type="protein sequence ID" value="SHM34570.1"/>
    <property type="molecule type" value="Genomic_DNA"/>
</dbReference>
<proteinExistence type="predicted"/>
<gene>
    <name evidence="2" type="ORF">SAMN05216268_110127</name>
</gene>
<dbReference type="Proteomes" id="UP000184388">
    <property type="component" value="Unassembled WGS sequence"/>
</dbReference>
<feature type="compositionally biased region" description="Low complexity" evidence="1">
    <location>
        <begin position="37"/>
        <end position="50"/>
    </location>
</feature>
<dbReference type="RefSeq" id="WP_073445849.1">
    <property type="nucleotide sequence ID" value="NZ_FRBK01000010.1"/>
</dbReference>
<comment type="caution">
    <text evidence="2">The sequence shown here is derived from an EMBL/GenBank/DDBJ whole genome shotgun (WGS) entry which is preliminary data.</text>
</comment>
<dbReference type="AlphaFoldDB" id="A0A9X8QV28"/>
<sequence>MGLKHEVGNAVARESAALEPAVRQSAAPEPAVRESVAPEPAGREAGAPAPRTFRIDIGELVLDGFDARTTDPDRVSAAFQAELTRLVRDRGVPLAAAGDGSGLALDGLAGLPPLPATTHPVRLGEALARAVHAGLTGRGEAR</sequence>
<protein>
    <submittedName>
        <fullName evidence="2">Uncharacterized protein</fullName>
    </submittedName>
</protein>
<accession>A0A9X8QV28</accession>
<name>A0A9X8QV28_9ACTN</name>
<reference evidence="3" key="1">
    <citation type="submission" date="2016-11" db="EMBL/GenBank/DDBJ databases">
        <authorList>
            <person name="Jaros S."/>
            <person name="Januszkiewicz K."/>
            <person name="Wedrychowicz H."/>
        </authorList>
    </citation>
    <scope>NUCLEOTIDE SEQUENCE [LARGE SCALE GENOMIC DNA]</scope>
    <source>
        <strain evidence="3">CGMCC 4.3555</strain>
    </source>
</reference>